<reference evidence="2 3" key="1">
    <citation type="submission" date="2019-02" db="EMBL/GenBank/DDBJ databases">
        <authorList>
            <person name="Lehtovirta-Morley E L."/>
        </authorList>
    </citation>
    <scope>NUCLEOTIDE SEQUENCE [LARGE SCALE GENOMIC DNA]</scope>
    <source>
        <strain evidence="2">NFRAN1</strain>
    </source>
</reference>
<organism evidence="2 3">
    <name type="scientific">Candidatus Nitrosocosmicus franklandianus</name>
    <dbReference type="NCBI Taxonomy" id="1798806"/>
    <lineage>
        <taxon>Archaea</taxon>
        <taxon>Nitrososphaerota</taxon>
        <taxon>Nitrososphaeria</taxon>
        <taxon>Nitrososphaerales</taxon>
        <taxon>Nitrososphaeraceae</taxon>
        <taxon>Candidatus Nitrosocosmicus</taxon>
    </lineage>
</organism>
<feature type="transmembrane region" description="Helical" evidence="1">
    <location>
        <begin position="12"/>
        <end position="31"/>
    </location>
</feature>
<keyword evidence="1" id="KW-0812">Transmembrane</keyword>
<feature type="transmembrane region" description="Helical" evidence="1">
    <location>
        <begin position="37"/>
        <end position="55"/>
    </location>
</feature>
<dbReference type="RefSeq" id="WP_134482978.1">
    <property type="nucleotide sequence ID" value="NZ_LR216287.1"/>
</dbReference>
<accession>A0A484I743</accession>
<keyword evidence="1" id="KW-1133">Transmembrane helix</keyword>
<keyword evidence="3" id="KW-1185">Reference proteome</keyword>
<sequence length="69" mass="7785">MISNIRFDSIKTWIIVISIIIIITLIIGLIFEIPDTQLAASILVSSILVISAFVFQKLASRQRDKKNEL</sequence>
<evidence type="ECO:0000256" key="1">
    <source>
        <dbReference type="SAM" id="Phobius"/>
    </source>
</evidence>
<gene>
    <name evidence="2" type="ORF">NFRAN_0669</name>
</gene>
<name>A0A484I743_9ARCH</name>
<keyword evidence="1" id="KW-0472">Membrane</keyword>
<dbReference type="EMBL" id="LR216287">
    <property type="protein sequence ID" value="VFJ12991.1"/>
    <property type="molecule type" value="Genomic_DNA"/>
</dbReference>
<protein>
    <submittedName>
        <fullName evidence="2">Uncharacterized protein</fullName>
    </submittedName>
</protein>
<evidence type="ECO:0000313" key="3">
    <source>
        <dbReference type="Proteomes" id="UP000294299"/>
    </source>
</evidence>
<dbReference type="AlphaFoldDB" id="A0A484I743"/>
<dbReference type="Proteomes" id="UP000294299">
    <property type="component" value="Chromosome NFRAN"/>
</dbReference>
<dbReference type="GeneID" id="39420167"/>
<dbReference type="KEGG" id="nfn:NFRAN_0669"/>
<evidence type="ECO:0000313" key="2">
    <source>
        <dbReference type="EMBL" id="VFJ12991.1"/>
    </source>
</evidence>
<proteinExistence type="predicted"/>